<keyword evidence="2" id="KW-1185">Reference proteome</keyword>
<sequence>AQQAEKRRAKQQLKKEKEARQKEKVQKGPQQKDQSTDLAKADTVLDPAVTKPQDQDDEWEDDVNDGMDVDMTDLVDDAPVLPEADIVSSALTSPEPENPASPDSVLPSSTSSSSSIVPPATAPDQDDMQPKKRHGSATLSEGAEHDLHARLQAKIDVLRASRKASGTEGKPSQSRQDLLAARRRKEEAKKQRKKELRKRAKEEEERQQAESGLAQLRGGSGSPMTPSDVFSPQSEENSFSFGRVDFEDGQFAQGGMDAIRDAPKKKGPQDPKTALEAAEKKRLRLASLDEEKRKDIEEKDAWLNAKKRAHGERVRDDTSLLKKTLKRKQKQKEKSEKEWRGRIEGVQKGKEVKQRKREENLLKRKGEKGEK</sequence>
<dbReference type="EMBL" id="JAWDJW010011948">
    <property type="protein sequence ID" value="KAK3044431.1"/>
    <property type="molecule type" value="Genomic_DNA"/>
</dbReference>
<gene>
    <name evidence="1" type="ORF">LTS18_001304</name>
</gene>
<accession>A0ACC3CTV9</accession>
<comment type="caution">
    <text evidence="1">The sequence shown here is derived from an EMBL/GenBank/DDBJ whole genome shotgun (WGS) entry which is preliminary data.</text>
</comment>
<evidence type="ECO:0000313" key="2">
    <source>
        <dbReference type="Proteomes" id="UP001186974"/>
    </source>
</evidence>
<name>A0ACC3CTV9_9PEZI</name>
<proteinExistence type="predicted"/>
<feature type="non-terminal residue" evidence="1">
    <location>
        <position position="1"/>
    </location>
</feature>
<evidence type="ECO:0000313" key="1">
    <source>
        <dbReference type="EMBL" id="KAK3044431.1"/>
    </source>
</evidence>
<protein>
    <submittedName>
        <fullName evidence="1">Uncharacterized protein</fullName>
    </submittedName>
</protein>
<organism evidence="1 2">
    <name type="scientific">Coniosporium uncinatum</name>
    <dbReference type="NCBI Taxonomy" id="93489"/>
    <lineage>
        <taxon>Eukaryota</taxon>
        <taxon>Fungi</taxon>
        <taxon>Dikarya</taxon>
        <taxon>Ascomycota</taxon>
        <taxon>Pezizomycotina</taxon>
        <taxon>Dothideomycetes</taxon>
        <taxon>Dothideomycetes incertae sedis</taxon>
        <taxon>Coniosporium</taxon>
    </lineage>
</organism>
<dbReference type="Proteomes" id="UP001186974">
    <property type="component" value="Unassembled WGS sequence"/>
</dbReference>
<reference evidence="1" key="1">
    <citation type="submission" date="2024-09" db="EMBL/GenBank/DDBJ databases">
        <title>Black Yeasts Isolated from many extreme environments.</title>
        <authorList>
            <person name="Coleine C."/>
            <person name="Stajich J.E."/>
            <person name="Selbmann L."/>
        </authorList>
    </citation>
    <scope>NUCLEOTIDE SEQUENCE</scope>
    <source>
        <strain evidence="1">CCFEE 5737</strain>
    </source>
</reference>
<feature type="non-terminal residue" evidence="1">
    <location>
        <position position="371"/>
    </location>
</feature>